<feature type="repeat" description="PPR" evidence="2">
    <location>
        <begin position="127"/>
        <end position="161"/>
    </location>
</feature>
<accession>A0ABP0PAF2</accession>
<evidence type="ECO:0000256" key="2">
    <source>
        <dbReference type="PROSITE-ProRule" id="PRU00708"/>
    </source>
</evidence>
<protein>
    <submittedName>
        <fullName evidence="3">Chloroplastic</fullName>
    </submittedName>
</protein>
<feature type="non-terminal residue" evidence="3">
    <location>
        <position position="1"/>
    </location>
</feature>
<dbReference type="EMBL" id="CAXAMM010034402">
    <property type="protein sequence ID" value="CAK9072751.1"/>
    <property type="molecule type" value="Genomic_DNA"/>
</dbReference>
<keyword evidence="4" id="KW-1185">Reference proteome</keyword>
<dbReference type="InterPro" id="IPR011990">
    <property type="entry name" value="TPR-like_helical_dom_sf"/>
</dbReference>
<dbReference type="PANTHER" id="PTHR47447:SF17">
    <property type="entry name" value="OS12G0638900 PROTEIN"/>
    <property type="match status" value="1"/>
</dbReference>
<evidence type="ECO:0000313" key="3">
    <source>
        <dbReference type="EMBL" id="CAK9072751.1"/>
    </source>
</evidence>
<dbReference type="Pfam" id="PF13812">
    <property type="entry name" value="PPR_3"/>
    <property type="match status" value="1"/>
</dbReference>
<dbReference type="Proteomes" id="UP001642464">
    <property type="component" value="Unassembled WGS sequence"/>
</dbReference>
<dbReference type="PROSITE" id="PS51375">
    <property type="entry name" value="PPR"/>
    <property type="match status" value="1"/>
</dbReference>
<name>A0ABP0PAF2_9DINO</name>
<dbReference type="Gene3D" id="1.25.40.10">
    <property type="entry name" value="Tetratricopeptide repeat domain"/>
    <property type="match status" value="2"/>
</dbReference>
<keyword evidence="1" id="KW-0677">Repeat</keyword>
<gene>
    <name evidence="3" type="ORF">SCF082_LOCUS35740</name>
</gene>
<sequence>AAHWLEALALQRRMRGQALRVDSISCSAAISACAASGAPGRHWFIILGLLDEMQELLVSKDSVTYTAALQGMGEERWQTALALFQQMTDESIKKDLVAYNAAMSACGGAWPHALALLQSVPHELGADAVSFGSVISACEKSGEWQAAVLLLQRMFVASVQLTAVALAAALSACARCAQWVLALTILEAQKTVELDVVVYNAAIAACEKGSAWEAAMALLGRLTLSAVELSWRTFSSAISACAKPRRWREALELLRMVPWETSACGAAMRACSYDWARTLHLYQEMTLALVHKDADIYATVTAASFSAVKPGLLREALVELEDVAFQGLKLETTVH</sequence>
<reference evidence="3 4" key="1">
    <citation type="submission" date="2024-02" db="EMBL/GenBank/DDBJ databases">
        <authorList>
            <person name="Chen Y."/>
            <person name="Shah S."/>
            <person name="Dougan E. K."/>
            <person name="Thang M."/>
            <person name="Chan C."/>
        </authorList>
    </citation>
    <scope>NUCLEOTIDE SEQUENCE [LARGE SCALE GENOMIC DNA]</scope>
</reference>
<dbReference type="PANTHER" id="PTHR47447">
    <property type="entry name" value="OS03G0856100 PROTEIN"/>
    <property type="match status" value="1"/>
</dbReference>
<dbReference type="InterPro" id="IPR002885">
    <property type="entry name" value="PPR_rpt"/>
</dbReference>
<evidence type="ECO:0000256" key="1">
    <source>
        <dbReference type="ARBA" id="ARBA00022737"/>
    </source>
</evidence>
<proteinExistence type="predicted"/>
<dbReference type="Pfam" id="PF01535">
    <property type="entry name" value="PPR"/>
    <property type="match status" value="2"/>
</dbReference>
<organism evidence="3 4">
    <name type="scientific">Durusdinium trenchii</name>
    <dbReference type="NCBI Taxonomy" id="1381693"/>
    <lineage>
        <taxon>Eukaryota</taxon>
        <taxon>Sar</taxon>
        <taxon>Alveolata</taxon>
        <taxon>Dinophyceae</taxon>
        <taxon>Suessiales</taxon>
        <taxon>Symbiodiniaceae</taxon>
        <taxon>Durusdinium</taxon>
    </lineage>
</organism>
<comment type="caution">
    <text evidence="3">The sequence shown here is derived from an EMBL/GenBank/DDBJ whole genome shotgun (WGS) entry which is preliminary data.</text>
</comment>
<evidence type="ECO:0000313" key="4">
    <source>
        <dbReference type="Proteomes" id="UP001642464"/>
    </source>
</evidence>